<evidence type="ECO:0000313" key="3">
    <source>
        <dbReference type="Proteomes" id="UP000243753"/>
    </source>
</evidence>
<dbReference type="Proteomes" id="UP000243753">
    <property type="component" value="Chromosome"/>
</dbReference>
<evidence type="ECO:0000256" key="1">
    <source>
        <dbReference type="SAM" id="MobiDB-lite"/>
    </source>
</evidence>
<gene>
    <name evidence="2" type="ORF">CGC54_09465</name>
</gene>
<feature type="region of interest" description="Disordered" evidence="1">
    <location>
        <begin position="1"/>
        <end position="38"/>
    </location>
</feature>
<reference evidence="3" key="1">
    <citation type="submission" date="2017-06" db="EMBL/GenBank/DDBJ databases">
        <title>Capnocytophaga spp. assemblies.</title>
        <authorList>
            <person name="Gulvik C.A."/>
        </authorList>
    </citation>
    <scope>NUCLEOTIDE SEQUENCE [LARGE SCALE GENOMIC DNA]</scope>
    <source>
        <strain evidence="3">H3936</strain>
    </source>
</reference>
<proteinExistence type="predicted"/>
<feature type="compositionally biased region" description="Polar residues" evidence="1">
    <location>
        <begin position="29"/>
        <end position="38"/>
    </location>
</feature>
<sequence>MVHNGYKDAVDDVNSGKTPLEGYEGHKVGNNTRKSNYGEMNTDLKMESITEIDGKPASLTALHEKITDIDTPIKQGIDHIYQNATPPPKYVIVESKYGSSDLSVLSDGKTKQMSDTWINGRNRLKNAVGEENAKLISEALENGEVDRVLSKIDTNGNVTTCKLDDLGNIIGKWQ</sequence>
<evidence type="ECO:0008006" key="4">
    <source>
        <dbReference type="Google" id="ProtNLM"/>
    </source>
</evidence>
<dbReference type="AlphaFoldDB" id="A0AAC9Z3Z0"/>
<dbReference type="EMBL" id="CP022389">
    <property type="protein sequence ID" value="ATA94544.1"/>
    <property type="molecule type" value="Genomic_DNA"/>
</dbReference>
<protein>
    <recommendedName>
        <fullName evidence="4">Cytosolic protein</fullName>
    </recommendedName>
</protein>
<evidence type="ECO:0000313" key="2">
    <source>
        <dbReference type="EMBL" id="ATA94544.1"/>
    </source>
</evidence>
<accession>A0AAC9Z3Z0</accession>
<name>A0AAC9Z3Z0_9FLAO</name>
<feature type="compositionally biased region" description="Basic and acidic residues" evidence="1">
    <location>
        <begin position="1"/>
        <end position="10"/>
    </location>
</feature>
<organism evidence="2 3">
    <name type="scientific">Capnocytophaga canimorsus</name>
    <dbReference type="NCBI Taxonomy" id="28188"/>
    <lineage>
        <taxon>Bacteria</taxon>
        <taxon>Pseudomonadati</taxon>
        <taxon>Bacteroidota</taxon>
        <taxon>Flavobacteriia</taxon>
        <taxon>Flavobacteriales</taxon>
        <taxon>Flavobacteriaceae</taxon>
        <taxon>Capnocytophaga</taxon>
    </lineage>
</organism>